<gene>
    <name evidence="7 9" type="primary">trmB</name>
    <name evidence="9" type="ORF">MANAM107_21510</name>
</gene>
<evidence type="ECO:0000256" key="7">
    <source>
        <dbReference type="HAMAP-Rule" id="MF_01057"/>
    </source>
</evidence>
<evidence type="ECO:0000256" key="8">
    <source>
        <dbReference type="SAM" id="MobiDB-lite"/>
    </source>
</evidence>
<comment type="pathway">
    <text evidence="7">tRNA modification; N(7)-methylguanine-tRNA biosynthesis.</text>
</comment>
<accession>A0ABN6K7Q9</accession>
<sequence>MAQQHPPRSHAIPSRVRSYSRAGGRMRPAQAQALSELGPRYVVEVPRDDAVRTVAPGFRLEPEALFGHAGQARPLIVEVGPGSGEALLAHAASHPGADHLAIEVWETAIARMVAAIARQGLRNVRVVPADAAQVLARALPVSSASEVWVFFPDPWRKARHRKRRLVTEGFADSVARVLRPGGVWRMATDWADYAWQMRDVVEEVSALPAGLRPDATLPYFRHDDAGARPGLGAQGAVAGDPGNGMDPGSPAGVIGGWSERFAGRVMTRFEQRGLEAGRTVRDLRAVRTEVAWEPELGASMLQRLEAQRAAWDAVEREPWRLREADALGGLRPDGPGRGLRE</sequence>
<evidence type="ECO:0000256" key="6">
    <source>
        <dbReference type="ARBA" id="ARBA00022694"/>
    </source>
</evidence>
<dbReference type="NCBIfam" id="TIGR00091">
    <property type="entry name" value="tRNA (guanosine(46)-N7)-methyltransferase TrmB"/>
    <property type="match status" value="1"/>
</dbReference>
<comment type="catalytic activity">
    <reaction evidence="1 7">
        <text>guanosine(46) in tRNA + S-adenosyl-L-methionine = N(7)-methylguanosine(46) in tRNA + S-adenosyl-L-homocysteine</text>
        <dbReference type="Rhea" id="RHEA:42708"/>
        <dbReference type="Rhea" id="RHEA-COMP:10188"/>
        <dbReference type="Rhea" id="RHEA-COMP:10189"/>
        <dbReference type="ChEBI" id="CHEBI:57856"/>
        <dbReference type="ChEBI" id="CHEBI:59789"/>
        <dbReference type="ChEBI" id="CHEBI:74269"/>
        <dbReference type="ChEBI" id="CHEBI:74480"/>
        <dbReference type="EC" id="2.1.1.33"/>
    </reaction>
</comment>
<feature type="binding site" evidence="7">
    <location>
        <position position="78"/>
    </location>
    <ligand>
        <name>S-adenosyl-L-methionine</name>
        <dbReference type="ChEBI" id="CHEBI:59789"/>
    </ligand>
</feature>
<feature type="binding site" evidence="7">
    <location>
        <begin position="267"/>
        <end position="270"/>
    </location>
    <ligand>
        <name>substrate</name>
    </ligand>
</feature>
<dbReference type="Gene3D" id="3.40.50.150">
    <property type="entry name" value="Vaccinia Virus protein VP39"/>
    <property type="match status" value="1"/>
</dbReference>
<comment type="similarity">
    <text evidence="7">Belongs to the class I-like SAM-binding methyltransferase superfamily. TrmB family.</text>
</comment>
<evidence type="ECO:0000256" key="5">
    <source>
        <dbReference type="ARBA" id="ARBA00022691"/>
    </source>
</evidence>
<keyword evidence="5 7" id="KW-0949">S-adenosyl-L-methionine</keyword>
<keyword evidence="6 7" id="KW-0819">tRNA processing</keyword>
<name>A0ABN6K7Q9_9ACTO</name>
<dbReference type="PANTHER" id="PTHR23417">
    <property type="entry name" value="3-DEOXY-D-MANNO-OCTULOSONIC-ACID TRANSFERASE/TRNA GUANINE-N 7 - -METHYLTRANSFERASE"/>
    <property type="match status" value="1"/>
</dbReference>
<feature type="binding site" evidence="7">
    <location>
        <position position="157"/>
    </location>
    <ligand>
        <name>substrate</name>
    </ligand>
</feature>
<evidence type="ECO:0000313" key="9">
    <source>
        <dbReference type="EMBL" id="BDA65317.1"/>
    </source>
</evidence>
<evidence type="ECO:0000256" key="2">
    <source>
        <dbReference type="ARBA" id="ARBA00003015"/>
    </source>
</evidence>
<comment type="function">
    <text evidence="2 7">Catalyzes the formation of N(7)-methylguanine at position 46 (m7G46) in tRNA.</text>
</comment>
<keyword evidence="4 7" id="KW-0808">Transferase</keyword>
<dbReference type="EC" id="2.1.1.33" evidence="7"/>
<feature type="region of interest" description="Disordered" evidence="8">
    <location>
        <begin position="1"/>
        <end position="27"/>
    </location>
</feature>
<keyword evidence="10" id="KW-1185">Reference proteome</keyword>
<dbReference type="SUPFAM" id="SSF53335">
    <property type="entry name" value="S-adenosyl-L-methionine-dependent methyltransferases"/>
    <property type="match status" value="1"/>
</dbReference>
<keyword evidence="3 7" id="KW-0489">Methyltransferase</keyword>
<proteinExistence type="inferred from homology"/>
<reference evidence="9 10" key="1">
    <citation type="submission" date="2021-08" db="EMBL/GenBank/DDBJ databases">
        <title>Whole genome sequence of novel Actinomyces species strain MAS-1.</title>
        <authorList>
            <person name="Saito M."/>
            <person name="Kuwahara N."/>
            <person name="Takizawa T."/>
            <person name="Gotouda H."/>
            <person name="Ochiai T."/>
        </authorList>
    </citation>
    <scope>NUCLEOTIDE SEQUENCE [LARGE SCALE GENOMIC DNA]</scope>
    <source>
        <strain evidence="9 10">MAS-1</strain>
    </source>
</reference>
<evidence type="ECO:0000256" key="1">
    <source>
        <dbReference type="ARBA" id="ARBA00000142"/>
    </source>
</evidence>
<feature type="binding site" evidence="7">
    <location>
        <position position="189"/>
    </location>
    <ligand>
        <name>substrate</name>
    </ligand>
</feature>
<evidence type="ECO:0000256" key="3">
    <source>
        <dbReference type="ARBA" id="ARBA00022603"/>
    </source>
</evidence>
<feature type="binding site" evidence="7">
    <location>
        <position position="130"/>
    </location>
    <ligand>
        <name>S-adenosyl-L-methionine</name>
        <dbReference type="ChEBI" id="CHEBI:59789"/>
    </ligand>
</feature>
<dbReference type="InterPro" id="IPR029063">
    <property type="entry name" value="SAM-dependent_MTases_sf"/>
</dbReference>
<dbReference type="RefSeq" id="WP_223908205.1">
    <property type="nucleotide sequence ID" value="NZ_AP025017.1"/>
</dbReference>
<dbReference type="Pfam" id="PF02390">
    <property type="entry name" value="Methyltransf_4"/>
    <property type="match status" value="1"/>
</dbReference>
<dbReference type="PROSITE" id="PS51625">
    <property type="entry name" value="SAM_MT_TRMB"/>
    <property type="match status" value="1"/>
</dbReference>
<organism evidence="9 10">
    <name type="scientific">Actinomyces capricornis</name>
    <dbReference type="NCBI Taxonomy" id="2755559"/>
    <lineage>
        <taxon>Bacteria</taxon>
        <taxon>Bacillati</taxon>
        <taxon>Actinomycetota</taxon>
        <taxon>Actinomycetes</taxon>
        <taxon>Actinomycetales</taxon>
        <taxon>Actinomycetaceae</taxon>
        <taxon>Actinomyces</taxon>
    </lineage>
</organism>
<dbReference type="InterPro" id="IPR055361">
    <property type="entry name" value="tRNA_methyltr_TrmB_bact"/>
</dbReference>
<dbReference type="HAMAP" id="MF_01057">
    <property type="entry name" value="tRNA_methyltr_TrmB"/>
    <property type="match status" value="1"/>
</dbReference>
<feature type="binding site" evidence="7">
    <location>
        <position position="153"/>
    </location>
    <ligand>
        <name>S-adenosyl-L-methionine</name>
        <dbReference type="ChEBI" id="CHEBI:59789"/>
    </ligand>
</feature>
<protein>
    <recommendedName>
        <fullName evidence="7">tRNA (guanine-N(7)-)-methyltransferase</fullName>
        <ecNumber evidence="7">2.1.1.33</ecNumber>
    </recommendedName>
    <alternativeName>
        <fullName evidence="7">tRNA (guanine(46)-N(7))-methyltransferase</fullName>
    </alternativeName>
    <alternativeName>
        <fullName evidence="7">tRNA(m7G46)-methyltransferase</fullName>
    </alternativeName>
</protein>
<evidence type="ECO:0000256" key="4">
    <source>
        <dbReference type="ARBA" id="ARBA00022679"/>
    </source>
</evidence>
<evidence type="ECO:0000313" key="10">
    <source>
        <dbReference type="Proteomes" id="UP000824496"/>
    </source>
</evidence>
<feature type="binding site" evidence="7">
    <location>
        <position position="103"/>
    </location>
    <ligand>
        <name>S-adenosyl-L-methionine</name>
        <dbReference type="ChEBI" id="CHEBI:59789"/>
    </ligand>
</feature>
<comment type="caution">
    <text evidence="7">Lacks conserved residue(s) required for the propagation of feature annotation.</text>
</comment>
<dbReference type="EMBL" id="AP025017">
    <property type="protein sequence ID" value="BDA65317.1"/>
    <property type="molecule type" value="Genomic_DNA"/>
</dbReference>
<dbReference type="Proteomes" id="UP000824496">
    <property type="component" value="Chromosome"/>
</dbReference>
<dbReference type="CDD" id="cd02440">
    <property type="entry name" value="AdoMet_MTases"/>
    <property type="match status" value="1"/>
</dbReference>
<dbReference type="PANTHER" id="PTHR23417:SF14">
    <property type="entry name" value="PENTACOTRIPEPTIDE-REPEAT REGION OF PRORP DOMAIN-CONTAINING PROTEIN"/>
    <property type="match status" value="1"/>
</dbReference>
<dbReference type="InterPro" id="IPR003358">
    <property type="entry name" value="tRNA_(Gua-N-7)_MeTrfase_Trmb"/>
</dbReference>